<dbReference type="PROSITE" id="PS50878">
    <property type="entry name" value="RT_POL"/>
    <property type="match status" value="1"/>
</dbReference>
<dbReference type="Pfam" id="PF13655">
    <property type="entry name" value="RVT_N"/>
    <property type="match status" value="1"/>
</dbReference>
<dbReference type="Pfam" id="PF00078">
    <property type="entry name" value="RVT_1"/>
    <property type="match status" value="1"/>
</dbReference>
<dbReference type="RefSeq" id="WP_132356484.1">
    <property type="nucleotide sequence ID" value="NZ_CAWOJO010000132.1"/>
</dbReference>
<dbReference type="InterPro" id="IPR043128">
    <property type="entry name" value="Rev_trsase/Diguanyl_cyclase"/>
</dbReference>
<dbReference type="InterPro" id="IPR051083">
    <property type="entry name" value="GrpII_Intron_Splice-Mob/Def"/>
</dbReference>
<name>A0A4R4IM92_9GAMM</name>
<keyword evidence="3" id="KW-0695">RNA-directed DNA polymerase</keyword>
<comment type="similarity">
    <text evidence="1">Belongs to the bacterial reverse transcriptase family.</text>
</comment>
<dbReference type="InterPro" id="IPR013597">
    <property type="entry name" value="Mat_intron_G2"/>
</dbReference>
<evidence type="ECO:0000313" key="4">
    <source>
        <dbReference type="Proteomes" id="UP000295598"/>
    </source>
</evidence>
<evidence type="ECO:0000259" key="2">
    <source>
        <dbReference type="PROSITE" id="PS50878"/>
    </source>
</evidence>
<dbReference type="EMBL" id="PUJY01000132">
    <property type="protein sequence ID" value="TDB41637.1"/>
    <property type="molecule type" value="Genomic_DNA"/>
</dbReference>
<evidence type="ECO:0000313" key="3">
    <source>
        <dbReference type="EMBL" id="TDB41637.1"/>
    </source>
</evidence>
<dbReference type="InterPro" id="IPR000477">
    <property type="entry name" value="RT_dom"/>
</dbReference>
<dbReference type="SUPFAM" id="SSF56672">
    <property type="entry name" value="DNA/RNA polymerases"/>
    <property type="match status" value="1"/>
</dbReference>
<dbReference type="InterPro" id="IPR030931">
    <property type="entry name" value="Group_II_RT_mat"/>
</dbReference>
<dbReference type="Pfam" id="PF08388">
    <property type="entry name" value="GIIM"/>
    <property type="match status" value="1"/>
</dbReference>
<dbReference type="PANTHER" id="PTHR34047:SF8">
    <property type="entry name" value="PROTEIN YKFC"/>
    <property type="match status" value="1"/>
</dbReference>
<comment type="caution">
    <text evidence="3">The sequence shown here is derived from an EMBL/GenBank/DDBJ whole genome shotgun (WGS) entry which is preliminary data.</text>
</comment>
<dbReference type="NCBIfam" id="TIGR04416">
    <property type="entry name" value="group_II_RT_mat"/>
    <property type="match status" value="1"/>
</dbReference>
<sequence>MTAAGKPVTGASFEAIHWDVINWRAIEQQVRRLQMRIAKATRERRWGKVKALQWLLTHAYSAKLLAVQRVTRNTGRNTPGVDGQIWKTPTQKLKGVQSLQRRGYRPQPLRRIYIPKKNGKRRPLGIPVMADRAQQALHLLALEPVAEMLADPNAYGFRPGRSAADAIAQCFNILAQRNAARWIFEGDIKACFDQISHTWLREHVPMDKSVLGKWLTAGYMEDGKVYPTQAGTPQGGIASPVLANMALDGLEWVAQRAAPRQKVYVVKYADDFVISGSSKEVLEERVKPAVAAFLRERGLELSAEKTRITHIDEGFDFLGFNIRKYRGKLLIKPAKGAVKRMLRNIRELIKTNATAKTENLIRQLNRKLRGWANYYRHVVSKKTFAYVDHQVFQALLIWINRRHPNKSARWKQKRYFRRLGLRQWTFFSMFRNVKGEQGYLDLFSMASTPIVRHIKIRANATPYDPTYRQYFERRARIR</sequence>
<protein>
    <submittedName>
        <fullName evidence="3">Group II intron reverse transcriptase/maturase</fullName>
    </submittedName>
</protein>
<keyword evidence="3" id="KW-0808">Transferase</keyword>
<gene>
    <name evidence="3" type="primary">ltrA</name>
    <name evidence="3" type="ORF">C5467_24345</name>
</gene>
<dbReference type="AlphaFoldDB" id="A0A4R4IM92"/>
<dbReference type="InterPro" id="IPR025960">
    <property type="entry name" value="RVT_N"/>
</dbReference>
<evidence type="ECO:0000256" key="1">
    <source>
        <dbReference type="ARBA" id="ARBA00034120"/>
    </source>
</evidence>
<feature type="domain" description="Reverse transcriptase" evidence="2">
    <location>
        <begin position="95"/>
        <end position="322"/>
    </location>
</feature>
<accession>A0A4R4IM92</accession>
<dbReference type="GO" id="GO:0003964">
    <property type="term" value="F:RNA-directed DNA polymerase activity"/>
    <property type="evidence" value="ECO:0007669"/>
    <property type="project" value="UniProtKB-KW"/>
</dbReference>
<organism evidence="3 4">
    <name type="scientific">Photorhabdus khanii subsp. guanajuatensis</name>
    <dbReference type="NCBI Taxonomy" id="2100166"/>
    <lineage>
        <taxon>Bacteria</taxon>
        <taxon>Pseudomonadati</taxon>
        <taxon>Pseudomonadota</taxon>
        <taxon>Gammaproteobacteria</taxon>
        <taxon>Enterobacterales</taxon>
        <taxon>Morganellaceae</taxon>
        <taxon>Photorhabdus</taxon>
    </lineage>
</organism>
<proteinExistence type="inferred from homology"/>
<dbReference type="Gene3D" id="3.30.70.270">
    <property type="match status" value="1"/>
</dbReference>
<keyword evidence="3" id="KW-0548">Nucleotidyltransferase</keyword>
<dbReference type="Proteomes" id="UP000295598">
    <property type="component" value="Unassembled WGS sequence"/>
</dbReference>
<dbReference type="InterPro" id="IPR043502">
    <property type="entry name" value="DNA/RNA_pol_sf"/>
</dbReference>
<dbReference type="CDD" id="cd01651">
    <property type="entry name" value="RT_G2_intron"/>
    <property type="match status" value="1"/>
</dbReference>
<dbReference type="PANTHER" id="PTHR34047">
    <property type="entry name" value="NUCLEAR INTRON MATURASE 1, MITOCHONDRIAL-RELATED"/>
    <property type="match status" value="1"/>
</dbReference>
<reference evidence="3 4" key="1">
    <citation type="journal article" date="2019" name="Int. J. Syst. Evol. Microbiol.">
        <title>Photorhabdus khanii subsp. guanajuatensis subsp. nov., isolated from Heterorhabditis atacamensis, and Photorhabdus luminescens subsp. mexicana subsp. nov., isolated from Heterorhabditis mexicana entomopathogenic nematodes.</title>
        <authorList>
            <person name="Machado R.A.R."/>
            <person name="Bruno P."/>
            <person name="Arce C.C.M."/>
            <person name="Liechti N."/>
            <person name="Kohler A."/>
            <person name="Bernal J."/>
            <person name="Bruggmann R."/>
            <person name="Turlings T.C.J."/>
        </authorList>
    </citation>
    <scope>NUCLEOTIDE SEQUENCE [LARGE SCALE GENOMIC DNA]</scope>
    <source>
        <strain evidence="3 4">MEX20-17</strain>
    </source>
</reference>